<proteinExistence type="predicted"/>
<dbReference type="InterPro" id="IPR014245">
    <property type="entry name" value="Spore_III_AF"/>
</dbReference>
<organism evidence="3 4">
    <name type="scientific">Evansella alkalicola</name>
    <dbReference type="NCBI Taxonomy" id="745819"/>
    <lineage>
        <taxon>Bacteria</taxon>
        <taxon>Bacillati</taxon>
        <taxon>Bacillota</taxon>
        <taxon>Bacilli</taxon>
        <taxon>Bacillales</taxon>
        <taxon>Bacillaceae</taxon>
        <taxon>Evansella</taxon>
    </lineage>
</organism>
<dbReference type="Proteomes" id="UP000790580">
    <property type="component" value="Unassembled WGS sequence"/>
</dbReference>
<gene>
    <name evidence="3" type="primary">spoIIIAF</name>
    <name evidence="3" type="ORF">KS407_22345</name>
</gene>
<reference evidence="3 4" key="1">
    <citation type="submission" date="2021-06" db="EMBL/GenBank/DDBJ databases">
        <title>Bacillus sp. RD4P76, an endophyte from a halophyte.</title>
        <authorList>
            <person name="Sun J.-Q."/>
        </authorList>
    </citation>
    <scope>NUCLEOTIDE SEQUENCE [LARGE SCALE GENOMIC DNA]</scope>
    <source>
        <strain evidence="3 4">JCM 17098</strain>
    </source>
</reference>
<keyword evidence="4" id="KW-1185">Reference proteome</keyword>
<comment type="caution">
    <text evidence="3">The sequence shown here is derived from an EMBL/GenBank/DDBJ whole genome shotgun (WGS) entry which is preliminary data.</text>
</comment>
<feature type="transmembrane region" description="Helical" evidence="2">
    <location>
        <begin position="36"/>
        <end position="54"/>
    </location>
</feature>
<feature type="transmembrane region" description="Helical" evidence="2">
    <location>
        <begin position="6"/>
        <end position="24"/>
    </location>
</feature>
<dbReference type="RefSeq" id="WP_088074887.1">
    <property type="nucleotide sequence ID" value="NZ_JAHQCR010000088.1"/>
</dbReference>
<feature type="compositionally biased region" description="Basic and acidic residues" evidence="1">
    <location>
        <begin position="173"/>
        <end position="187"/>
    </location>
</feature>
<dbReference type="Pfam" id="PF09581">
    <property type="entry name" value="Spore_III_AF"/>
    <property type="match status" value="1"/>
</dbReference>
<keyword evidence="2" id="KW-0812">Transmembrane</keyword>
<dbReference type="EMBL" id="JAHQCR010000088">
    <property type="protein sequence ID" value="MBU9724169.1"/>
    <property type="molecule type" value="Genomic_DNA"/>
</dbReference>
<accession>A0ABS6K264</accession>
<evidence type="ECO:0000256" key="2">
    <source>
        <dbReference type="SAM" id="Phobius"/>
    </source>
</evidence>
<evidence type="ECO:0000256" key="1">
    <source>
        <dbReference type="SAM" id="MobiDB-lite"/>
    </source>
</evidence>
<sequence length="217" mass="24441">MGLITAWVTNIILIILFATILELILPNSKIQRYVKLVVGLMLLMVMLQPILSIFQADPEDLLKEVSNWTDDSFDEEAAAMESKKMDIEKEYLAYISEQGAVQLREQASGELKEQFGVVLLDIMITFDSFSEDEHLLENLTQNLSDVYVVVQEEGEEAESEQESVGVVTIEPVKIEREAPNNDDDKKNNSNGEITSFLSGLWSIPEDKIHVDMKGGEE</sequence>
<feature type="region of interest" description="Disordered" evidence="1">
    <location>
        <begin position="173"/>
        <end position="192"/>
    </location>
</feature>
<keyword evidence="2" id="KW-1133">Transmembrane helix</keyword>
<keyword evidence="2" id="KW-0472">Membrane</keyword>
<name>A0ABS6K264_9BACI</name>
<evidence type="ECO:0000313" key="4">
    <source>
        <dbReference type="Proteomes" id="UP000790580"/>
    </source>
</evidence>
<dbReference type="NCBIfam" id="TIGR02896">
    <property type="entry name" value="spore_III_AF"/>
    <property type="match status" value="1"/>
</dbReference>
<protein>
    <submittedName>
        <fullName evidence="3">Stage III sporulation protein AF</fullName>
    </submittedName>
</protein>
<evidence type="ECO:0000313" key="3">
    <source>
        <dbReference type="EMBL" id="MBU9724169.1"/>
    </source>
</evidence>